<dbReference type="Pfam" id="PF06412">
    <property type="entry name" value="TraD"/>
    <property type="match status" value="1"/>
</dbReference>
<evidence type="ECO:0000256" key="1">
    <source>
        <dbReference type="SAM" id="MobiDB-lite"/>
    </source>
</evidence>
<name>A0A258CR67_CAUVI</name>
<dbReference type="InterPro" id="IPR009444">
    <property type="entry name" value="Conjugal_tfr_TraD_a-type"/>
</dbReference>
<protein>
    <submittedName>
        <fullName evidence="2">Conjugal transfer protein TraD</fullName>
    </submittedName>
</protein>
<comment type="caution">
    <text evidence="2">The sequence shown here is derived from an EMBL/GenBank/DDBJ whole genome shotgun (WGS) entry which is preliminary data.</text>
</comment>
<accession>A0A258CR67</accession>
<dbReference type="EMBL" id="NCDQ01000645">
    <property type="protein sequence ID" value="OYW97512.1"/>
    <property type="molecule type" value="Genomic_DNA"/>
</dbReference>
<organism evidence="2 3">
    <name type="scientific">Caulobacter vibrioides</name>
    <name type="common">Caulobacter crescentus</name>
    <dbReference type="NCBI Taxonomy" id="155892"/>
    <lineage>
        <taxon>Bacteria</taxon>
        <taxon>Pseudomonadati</taxon>
        <taxon>Pseudomonadota</taxon>
        <taxon>Alphaproteobacteria</taxon>
        <taxon>Caulobacterales</taxon>
        <taxon>Caulobacteraceae</taxon>
        <taxon>Caulobacter</taxon>
    </lineage>
</organism>
<dbReference type="Proteomes" id="UP000215616">
    <property type="component" value="Unassembled WGS sequence"/>
</dbReference>
<feature type="region of interest" description="Disordered" evidence="1">
    <location>
        <begin position="69"/>
        <end position="88"/>
    </location>
</feature>
<sequence>MRKPRDFDAELKSLEDKAKTLKDRKVRQLGELVIATGADALDIDTLAGGLLDLADAGNATRKEGWRKRGAGFFRGGQGGSAASAGGDQ</sequence>
<dbReference type="AlphaFoldDB" id="A0A258CR67"/>
<reference evidence="2 3" key="1">
    <citation type="submission" date="2017-03" db="EMBL/GenBank/DDBJ databases">
        <title>Lifting the veil on microbial sulfur biogeochemistry in mining wastewaters.</title>
        <authorList>
            <person name="Kantor R.S."/>
            <person name="Colenbrander Nelson T."/>
            <person name="Marshall S."/>
            <person name="Bennett D."/>
            <person name="Apte S."/>
            <person name="Camacho D."/>
            <person name="Thomas B.C."/>
            <person name="Warren L.A."/>
            <person name="Banfield J.F."/>
        </authorList>
    </citation>
    <scope>NUCLEOTIDE SEQUENCE [LARGE SCALE GENOMIC DNA]</scope>
    <source>
        <strain evidence="2">32-67-7</strain>
    </source>
</reference>
<evidence type="ECO:0000313" key="3">
    <source>
        <dbReference type="Proteomes" id="UP000215616"/>
    </source>
</evidence>
<evidence type="ECO:0000313" key="2">
    <source>
        <dbReference type="EMBL" id="OYW97512.1"/>
    </source>
</evidence>
<gene>
    <name evidence="2" type="ORF">B7Z12_21515</name>
</gene>
<proteinExistence type="predicted"/>